<dbReference type="InterPro" id="IPR037171">
    <property type="entry name" value="NagB/RpiA_transferase-like"/>
</dbReference>
<evidence type="ECO:0000313" key="4">
    <source>
        <dbReference type="EMBL" id="EFU74531.1"/>
    </source>
</evidence>
<dbReference type="NCBIfam" id="NF001924">
    <property type="entry name" value="PRK00702.1"/>
    <property type="match status" value="1"/>
</dbReference>
<dbReference type="SUPFAM" id="SSF75445">
    <property type="entry name" value="D-ribose-5-phosphate isomerase (RpiA), lid domain"/>
    <property type="match status" value="1"/>
</dbReference>
<name>E6LE28_ENTI1</name>
<evidence type="ECO:0000256" key="3">
    <source>
        <dbReference type="HAMAP-Rule" id="MF_00170"/>
    </source>
</evidence>
<dbReference type="Proteomes" id="UP000010296">
    <property type="component" value="Unassembled WGS sequence"/>
</dbReference>
<dbReference type="RefSeq" id="WP_007207639.1">
    <property type="nucleotide sequence ID" value="NZ_GL622241.1"/>
</dbReference>
<dbReference type="eggNOG" id="COG0120">
    <property type="taxonomic scope" value="Bacteria"/>
</dbReference>
<dbReference type="GO" id="GO:0009052">
    <property type="term" value="P:pentose-phosphate shunt, non-oxidative branch"/>
    <property type="evidence" value="ECO:0007669"/>
    <property type="project" value="UniProtKB-UniRule"/>
</dbReference>
<evidence type="ECO:0000313" key="5">
    <source>
        <dbReference type="Proteomes" id="UP000010296"/>
    </source>
</evidence>
<dbReference type="Gene3D" id="3.30.70.260">
    <property type="match status" value="1"/>
</dbReference>
<keyword evidence="2 3" id="KW-0413">Isomerase</keyword>
<comment type="caution">
    <text evidence="4">The sequence shown here is derived from an EMBL/GenBank/DDBJ whole genome shotgun (WGS) entry which is preliminary data.</text>
</comment>
<feature type="binding site" evidence="3">
    <location>
        <position position="121"/>
    </location>
    <ligand>
        <name>substrate</name>
    </ligand>
</feature>
<comment type="subunit">
    <text evidence="3">Homodimer.</text>
</comment>
<protein>
    <recommendedName>
        <fullName evidence="3">Ribose-5-phosphate isomerase A</fullName>
        <ecNumber evidence="3">5.3.1.6</ecNumber>
    </recommendedName>
    <alternativeName>
        <fullName evidence="3">Phosphoriboisomerase A</fullName>
        <shortName evidence="3">PRI</shortName>
    </alternativeName>
</protein>
<comment type="function">
    <text evidence="3">Catalyzes the reversible conversion of ribose-5-phosphate to ribulose 5-phosphate.</text>
</comment>
<sequence>MNLKQMVGIEAASYVKDDMIVGLGTGSTAYYFIEELGRRVQEEELHIQGVPTSFASRKQAKALGIPVKTIDEVSYVDLVVDGADEISADFQGIKGGGAALLFEKIVASYAKQVIWIVDQSKLVTKLGRFPLPVEVVPYGEKQLFQLFEEKGYRPSFRLTADGELLVTDCQHHIIDLHLDVIEQPHALDEELNQLVGVVEHGLFLEMVQTVIIGQEDGVKTIVVPSRKSK</sequence>
<dbReference type="PANTHER" id="PTHR11934:SF0">
    <property type="entry name" value="RIBOSE-5-PHOSPHATE ISOMERASE"/>
    <property type="match status" value="1"/>
</dbReference>
<feature type="binding site" evidence="3">
    <location>
        <begin position="94"/>
        <end position="97"/>
    </location>
    <ligand>
        <name>substrate</name>
    </ligand>
</feature>
<dbReference type="PANTHER" id="PTHR11934">
    <property type="entry name" value="RIBOSE-5-PHOSPHATE ISOMERASE"/>
    <property type="match status" value="1"/>
</dbReference>
<dbReference type="EC" id="5.3.1.6" evidence="3"/>
<dbReference type="FunFam" id="3.40.50.1360:FF:000001">
    <property type="entry name" value="Ribose-5-phosphate isomerase A"/>
    <property type="match status" value="1"/>
</dbReference>
<dbReference type="OrthoDB" id="5870696at2"/>
<comment type="similarity">
    <text evidence="3">Belongs to the ribose 5-phosphate isomerase family.</text>
</comment>
<dbReference type="SUPFAM" id="SSF100950">
    <property type="entry name" value="NagB/RpiA/CoA transferase-like"/>
    <property type="match status" value="1"/>
</dbReference>
<comment type="pathway">
    <text evidence="3">Carbohydrate degradation; pentose phosphate pathway; D-ribose 5-phosphate from D-ribulose 5-phosphate (non-oxidative stage): step 1/1.</text>
</comment>
<dbReference type="Gene3D" id="3.40.50.1360">
    <property type="match status" value="1"/>
</dbReference>
<dbReference type="EMBL" id="AEPV01000023">
    <property type="protein sequence ID" value="EFU74531.1"/>
    <property type="molecule type" value="Genomic_DNA"/>
</dbReference>
<feature type="active site" description="Proton acceptor" evidence="3">
    <location>
        <position position="103"/>
    </location>
</feature>
<feature type="binding site" evidence="3">
    <location>
        <begin position="25"/>
        <end position="28"/>
    </location>
    <ligand>
        <name>substrate</name>
    </ligand>
</feature>
<feature type="binding site" evidence="3">
    <location>
        <begin position="81"/>
        <end position="84"/>
    </location>
    <ligand>
        <name>substrate</name>
    </ligand>
</feature>
<reference evidence="4 5" key="1">
    <citation type="submission" date="2010-12" db="EMBL/GenBank/DDBJ databases">
        <authorList>
            <person name="Muzny D."/>
            <person name="Qin X."/>
            <person name="Deng J."/>
            <person name="Jiang H."/>
            <person name="Liu Y."/>
            <person name="Qu J."/>
            <person name="Song X.-Z."/>
            <person name="Zhang L."/>
            <person name="Thornton R."/>
            <person name="Coyle M."/>
            <person name="Francisco L."/>
            <person name="Jackson L."/>
            <person name="Javaid M."/>
            <person name="Korchina V."/>
            <person name="Kovar C."/>
            <person name="Mata R."/>
            <person name="Mathew T."/>
            <person name="Ngo R."/>
            <person name="Nguyen L."/>
            <person name="Nguyen N."/>
            <person name="Okwuonu G."/>
            <person name="Ongeri F."/>
            <person name="Pham C."/>
            <person name="Simmons D."/>
            <person name="Wilczek-Boney K."/>
            <person name="Hale W."/>
            <person name="Jakkamsetti A."/>
            <person name="Pham P."/>
            <person name="Ruth R."/>
            <person name="San Lucas F."/>
            <person name="Warren J."/>
            <person name="Zhang J."/>
            <person name="Zhao Z."/>
            <person name="Zhou C."/>
            <person name="Zhu D."/>
            <person name="Lee S."/>
            <person name="Bess C."/>
            <person name="Blankenburg K."/>
            <person name="Forbes L."/>
            <person name="Fu Q."/>
            <person name="Gubbala S."/>
            <person name="Hirani K."/>
            <person name="Jayaseelan J.C."/>
            <person name="Lara F."/>
            <person name="Munidasa M."/>
            <person name="Palculict T."/>
            <person name="Patil S."/>
            <person name="Pu L.-L."/>
            <person name="Saada N."/>
            <person name="Tang L."/>
            <person name="Weissenberger G."/>
            <person name="Zhu Y."/>
            <person name="Hemphill L."/>
            <person name="Shang Y."/>
            <person name="Youmans B."/>
            <person name="Ayvaz T."/>
            <person name="Ross M."/>
            <person name="Santibanez J."/>
            <person name="Aqrawi P."/>
            <person name="Gross S."/>
            <person name="Joshi V."/>
            <person name="Fowler G."/>
            <person name="Nazareth L."/>
            <person name="Reid J."/>
            <person name="Worley K."/>
            <person name="Petrosino J."/>
            <person name="Highlander S."/>
            <person name="Gibbs R."/>
        </authorList>
    </citation>
    <scope>NUCLEOTIDE SEQUENCE [LARGE SCALE GENOMIC DNA]</scope>
    <source>
        <strain evidence="5">DSM 15952 / CCUG 50447 / LMG 22039 / TP 1.5</strain>
    </source>
</reference>
<accession>E6LE28</accession>
<evidence type="ECO:0000256" key="1">
    <source>
        <dbReference type="ARBA" id="ARBA00001713"/>
    </source>
</evidence>
<dbReference type="GO" id="GO:0005829">
    <property type="term" value="C:cytosol"/>
    <property type="evidence" value="ECO:0007669"/>
    <property type="project" value="TreeGrafter"/>
</dbReference>
<dbReference type="AlphaFoldDB" id="E6LE28"/>
<dbReference type="InterPro" id="IPR004788">
    <property type="entry name" value="Ribose5P_isomerase_type_A"/>
</dbReference>
<dbReference type="HAMAP" id="MF_00170">
    <property type="entry name" value="Rib_5P_isom_A"/>
    <property type="match status" value="1"/>
</dbReference>
<dbReference type="Pfam" id="PF06026">
    <property type="entry name" value="Rib_5-P_isom_A"/>
    <property type="match status" value="1"/>
</dbReference>
<dbReference type="GO" id="GO:0006014">
    <property type="term" value="P:D-ribose metabolic process"/>
    <property type="evidence" value="ECO:0007669"/>
    <property type="project" value="TreeGrafter"/>
</dbReference>
<dbReference type="NCBIfam" id="TIGR00021">
    <property type="entry name" value="rpiA"/>
    <property type="match status" value="1"/>
</dbReference>
<dbReference type="HOGENOM" id="CLU_056590_1_0_9"/>
<keyword evidence="5" id="KW-1185">Reference proteome</keyword>
<dbReference type="STRING" id="888064.HMPREF9088_0618"/>
<gene>
    <name evidence="3 4" type="primary">rpiA</name>
    <name evidence="4" type="ORF">HMPREF9088_0618</name>
</gene>
<evidence type="ECO:0000256" key="2">
    <source>
        <dbReference type="ARBA" id="ARBA00023235"/>
    </source>
</evidence>
<organism evidence="4 5">
    <name type="scientific">Enterococcus italicus (strain DSM 15952 / CCUG 50447 / LMG 22039 / TP 1.5)</name>
    <dbReference type="NCBI Taxonomy" id="888064"/>
    <lineage>
        <taxon>Bacteria</taxon>
        <taxon>Bacillati</taxon>
        <taxon>Bacillota</taxon>
        <taxon>Bacilli</taxon>
        <taxon>Lactobacillales</taxon>
        <taxon>Enterococcaceae</taxon>
        <taxon>Enterococcus</taxon>
    </lineage>
</organism>
<dbReference type="CDD" id="cd01398">
    <property type="entry name" value="RPI_A"/>
    <property type="match status" value="1"/>
</dbReference>
<dbReference type="GO" id="GO:0004751">
    <property type="term" value="F:ribose-5-phosphate isomerase activity"/>
    <property type="evidence" value="ECO:0007669"/>
    <property type="project" value="UniProtKB-UniRule"/>
</dbReference>
<dbReference type="InterPro" id="IPR020672">
    <property type="entry name" value="Ribose5P_isomerase_typA_subgr"/>
</dbReference>
<proteinExistence type="inferred from homology"/>
<dbReference type="UniPathway" id="UPA00115">
    <property type="reaction ID" value="UER00412"/>
</dbReference>
<comment type="catalytic activity">
    <reaction evidence="1 3">
        <text>aldehydo-D-ribose 5-phosphate = D-ribulose 5-phosphate</text>
        <dbReference type="Rhea" id="RHEA:14657"/>
        <dbReference type="ChEBI" id="CHEBI:58121"/>
        <dbReference type="ChEBI" id="CHEBI:58273"/>
        <dbReference type="EC" id="5.3.1.6"/>
    </reaction>
</comment>